<dbReference type="Gene3D" id="3.40.50.10140">
    <property type="entry name" value="Toll/interleukin-1 receptor homology (TIR) domain"/>
    <property type="match status" value="1"/>
</dbReference>
<dbReference type="SUPFAM" id="SSF52200">
    <property type="entry name" value="Toll/Interleukin receptor TIR domain"/>
    <property type="match status" value="1"/>
</dbReference>
<organism evidence="3">
    <name type="scientific">Brassica cretica</name>
    <name type="common">Mustard</name>
    <dbReference type="NCBI Taxonomy" id="69181"/>
    <lineage>
        <taxon>Eukaryota</taxon>
        <taxon>Viridiplantae</taxon>
        <taxon>Streptophyta</taxon>
        <taxon>Embryophyta</taxon>
        <taxon>Tracheophyta</taxon>
        <taxon>Spermatophyta</taxon>
        <taxon>Magnoliopsida</taxon>
        <taxon>eudicotyledons</taxon>
        <taxon>Gunneridae</taxon>
        <taxon>Pentapetalae</taxon>
        <taxon>rosids</taxon>
        <taxon>malvids</taxon>
        <taxon>Brassicales</taxon>
        <taxon>Brassicaceae</taxon>
        <taxon>Brassiceae</taxon>
        <taxon>Brassica</taxon>
    </lineage>
</organism>
<evidence type="ECO:0000259" key="2">
    <source>
        <dbReference type="Pfam" id="PF01582"/>
    </source>
</evidence>
<dbReference type="GO" id="GO:0007165">
    <property type="term" value="P:signal transduction"/>
    <property type="evidence" value="ECO:0007669"/>
    <property type="project" value="InterPro"/>
</dbReference>
<dbReference type="SUPFAM" id="SSF52540">
    <property type="entry name" value="P-loop containing nucleoside triphosphate hydrolases"/>
    <property type="match status" value="1"/>
</dbReference>
<accession>A0A8S9IN34</accession>
<dbReference type="GO" id="GO:0006952">
    <property type="term" value="P:defense response"/>
    <property type="evidence" value="ECO:0007669"/>
    <property type="project" value="InterPro"/>
</dbReference>
<dbReference type="InterPro" id="IPR037124">
    <property type="entry name" value="Chaperonin_GroES_sf"/>
</dbReference>
<protein>
    <recommendedName>
        <fullName evidence="2">TIR domain-containing protein</fullName>
    </recommendedName>
</protein>
<proteinExistence type="predicted"/>
<dbReference type="GO" id="GO:0044183">
    <property type="term" value="F:protein folding chaperone"/>
    <property type="evidence" value="ECO:0007669"/>
    <property type="project" value="InterPro"/>
</dbReference>
<dbReference type="PANTHER" id="PTHR11017:SF518">
    <property type="entry name" value="DISEASE RESISTANCE PROTEIN (TIR-NBS-LRR CLASS)-RELATED"/>
    <property type="match status" value="1"/>
</dbReference>
<name>A0A8S9IN34_BRACR</name>
<evidence type="ECO:0000256" key="1">
    <source>
        <dbReference type="ARBA" id="ARBA00023186"/>
    </source>
</evidence>
<evidence type="ECO:0000313" key="3">
    <source>
        <dbReference type="EMBL" id="KAF2571560.1"/>
    </source>
</evidence>
<dbReference type="SMART" id="SM00883">
    <property type="entry name" value="Cpn10"/>
    <property type="match status" value="1"/>
</dbReference>
<dbReference type="InterPro" id="IPR044974">
    <property type="entry name" value="Disease_R_plants"/>
</dbReference>
<dbReference type="SUPFAM" id="SSF50129">
    <property type="entry name" value="GroES-like"/>
    <property type="match status" value="1"/>
</dbReference>
<feature type="domain" description="TIR" evidence="2">
    <location>
        <begin position="69"/>
        <end position="172"/>
    </location>
</feature>
<dbReference type="PANTHER" id="PTHR11017">
    <property type="entry name" value="LEUCINE-RICH REPEAT-CONTAINING PROTEIN"/>
    <property type="match status" value="1"/>
</dbReference>
<dbReference type="Pfam" id="PF01582">
    <property type="entry name" value="TIR"/>
    <property type="match status" value="1"/>
</dbReference>
<dbReference type="InterPro" id="IPR020818">
    <property type="entry name" value="Chaperonin_GroES"/>
</dbReference>
<keyword evidence="1" id="KW-0143">Chaperone</keyword>
<dbReference type="InterPro" id="IPR000157">
    <property type="entry name" value="TIR_dom"/>
</dbReference>
<dbReference type="InterPro" id="IPR011032">
    <property type="entry name" value="GroES-like_sf"/>
</dbReference>
<dbReference type="CDD" id="cd00320">
    <property type="entry name" value="cpn10"/>
    <property type="match status" value="1"/>
</dbReference>
<dbReference type="InterPro" id="IPR027417">
    <property type="entry name" value="P-loop_NTPase"/>
</dbReference>
<dbReference type="Gene3D" id="2.30.33.40">
    <property type="entry name" value="GroES chaperonin"/>
    <property type="match status" value="1"/>
</dbReference>
<dbReference type="Pfam" id="PF00166">
    <property type="entry name" value="Cpn10"/>
    <property type="match status" value="1"/>
</dbReference>
<dbReference type="InterPro" id="IPR035897">
    <property type="entry name" value="Toll_tir_struct_dom_sf"/>
</dbReference>
<dbReference type="GO" id="GO:0005524">
    <property type="term" value="F:ATP binding"/>
    <property type="evidence" value="ECO:0007669"/>
    <property type="project" value="InterPro"/>
</dbReference>
<dbReference type="Gene3D" id="3.40.50.300">
    <property type="entry name" value="P-loop containing nucleotide triphosphate hydrolases"/>
    <property type="match status" value="1"/>
</dbReference>
<reference evidence="3" key="1">
    <citation type="submission" date="2019-12" db="EMBL/GenBank/DDBJ databases">
        <title>Genome sequencing and annotation of Brassica cretica.</title>
        <authorList>
            <person name="Studholme D.J."/>
            <person name="Sarris P.F."/>
        </authorList>
    </citation>
    <scope>NUCLEOTIDE SEQUENCE</scope>
    <source>
        <strain evidence="3">PFS-102/07</strain>
        <tissue evidence="3">Leaf</tissue>
    </source>
</reference>
<gene>
    <name evidence="3" type="ORF">F2Q70_00002035</name>
</gene>
<dbReference type="EMBL" id="QGKY02001015">
    <property type="protein sequence ID" value="KAF2571560.1"/>
    <property type="molecule type" value="Genomic_DNA"/>
</dbReference>
<comment type="caution">
    <text evidence="3">The sequence shown here is derived from an EMBL/GenBank/DDBJ whole genome shotgun (WGS) entry which is preliminary data.</text>
</comment>
<dbReference type="AlphaFoldDB" id="A0A8S9IN34"/>
<sequence>MFTIPCSQKQSIHKKPQILRYFQVMTACNKVKISFDRSGETIRCSLVPHLSAAFGRKGIFVLTDKHDEFCKCIASVFIFSKNYVSIKESLDDFFKTSQRRHDKGHVVATVFYGVNRSELEGNVAKALSEHCTSDQASQWLEEIITLPGHEKFNKQSDCEFVEKIATDVYEKIFPKERIGIYSRMLQDISNLLCSQQWGVKSIGFWGMPGIGKTELAKAVFDQMASDYEELSIRFFFCSFADRQDISRDVESGRILIISRTSRIIRSNNGNSGHVALETIMSQEDDVDVTPLSHNPFSYPQGMNLFSLLAYPLSSLSVHREKHKRSYLWAEKPMGSLNSDWFLQKIGQIWVESNNCTLKQSQFRSLVVKAASVVAPKLWPDEKKNIALGYFYKYTSIKPMGDRILVKIKEAEEKTMGGQSKPQGGAVGERGIIGKNKVDITVPVNWSTNHLLHKYAGTEVEFNDVKHLILKEDDIGLS</sequence>